<dbReference type="EMBL" id="KV453914">
    <property type="protein sequence ID" value="ODV78122.1"/>
    <property type="molecule type" value="Genomic_DNA"/>
</dbReference>
<dbReference type="Gene3D" id="3.30.70.330">
    <property type="match status" value="1"/>
</dbReference>
<feature type="compositionally biased region" description="Polar residues" evidence="3">
    <location>
        <begin position="800"/>
        <end position="811"/>
    </location>
</feature>
<dbReference type="GeneID" id="30985971"/>
<dbReference type="AlphaFoldDB" id="A0A1E4SFE3"/>
<keyword evidence="6" id="KW-1185">Reference proteome</keyword>
<dbReference type="InterPro" id="IPR000504">
    <property type="entry name" value="RRM_dom"/>
</dbReference>
<gene>
    <name evidence="5" type="ORF">CANTADRAFT_91552</name>
</gene>
<proteinExistence type="predicted"/>
<feature type="region of interest" description="Disordered" evidence="3">
    <location>
        <begin position="749"/>
        <end position="821"/>
    </location>
</feature>
<evidence type="ECO:0000313" key="5">
    <source>
        <dbReference type="EMBL" id="ODV78122.1"/>
    </source>
</evidence>
<feature type="compositionally biased region" description="Basic and acidic residues" evidence="3">
    <location>
        <begin position="616"/>
        <end position="627"/>
    </location>
</feature>
<dbReference type="Proteomes" id="UP000094285">
    <property type="component" value="Unassembled WGS sequence"/>
</dbReference>
<dbReference type="PANTHER" id="PTHR13968:SF26">
    <property type="entry name" value="RRM DOMAIN-CONTAINING PROTEIN"/>
    <property type="match status" value="1"/>
</dbReference>
<dbReference type="SMART" id="SM00360">
    <property type="entry name" value="RRM"/>
    <property type="match status" value="1"/>
</dbReference>
<keyword evidence="1 2" id="KW-0694">RNA-binding</keyword>
<dbReference type="InterPro" id="IPR051186">
    <property type="entry name" value="RRM_HNRPC/RALY_subfam"/>
</dbReference>
<evidence type="ECO:0000256" key="1">
    <source>
        <dbReference type="ARBA" id="ARBA00022884"/>
    </source>
</evidence>
<feature type="region of interest" description="Disordered" evidence="3">
    <location>
        <begin position="447"/>
        <end position="491"/>
    </location>
</feature>
<reference evidence="6" key="1">
    <citation type="submission" date="2016-05" db="EMBL/GenBank/DDBJ databases">
        <title>Comparative genomics of biotechnologically important yeasts.</title>
        <authorList>
            <consortium name="DOE Joint Genome Institute"/>
            <person name="Riley R."/>
            <person name="Haridas S."/>
            <person name="Wolfe K.H."/>
            <person name="Lopes M.R."/>
            <person name="Hittinger C.T."/>
            <person name="Goker M."/>
            <person name="Salamov A."/>
            <person name="Wisecaver J."/>
            <person name="Long T.M."/>
            <person name="Aerts A.L."/>
            <person name="Barry K."/>
            <person name="Choi C."/>
            <person name="Clum A."/>
            <person name="Coughlan A.Y."/>
            <person name="Deshpande S."/>
            <person name="Douglass A.P."/>
            <person name="Hanson S.J."/>
            <person name="Klenk H.-P."/>
            <person name="Labutti K."/>
            <person name="Lapidus A."/>
            <person name="Lindquist E."/>
            <person name="Lipzen A."/>
            <person name="Meier-Kolthoff J.P."/>
            <person name="Ohm R.A."/>
            <person name="Otillar R.P."/>
            <person name="Pangilinan J."/>
            <person name="Peng Y."/>
            <person name="Rokas A."/>
            <person name="Rosa C.A."/>
            <person name="Scheuner C."/>
            <person name="Sibirny A.A."/>
            <person name="Slot J.C."/>
            <person name="Stielow J.B."/>
            <person name="Sun H."/>
            <person name="Kurtzman C.P."/>
            <person name="Blackwell M."/>
            <person name="Grigoriev I.V."/>
            <person name="Jeffries T.W."/>
        </authorList>
    </citation>
    <scope>NUCLEOTIDE SEQUENCE [LARGE SCALE GENOMIC DNA]</scope>
    <source>
        <strain evidence="6">NRRL Y-17324</strain>
    </source>
</reference>
<feature type="region of interest" description="Disordered" evidence="3">
    <location>
        <begin position="594"/>
        <end position="683"/>
    </location>
</feature>
<dbReference type="STRING" id="984487.A0A1E4SFE3"/>
<feature type="compositionally biased region" description="Low complexity" evidence="3">
    <location>
        <begin position="777"/>
        <end position="799"/>
    </location>
</feature>
<dbReference type="Pfam" id="PF00076">
    <property type="entry name" value="RRM_1"/>
    <property type="match status" value="1"/>
</dbReference>
<feature type="compositionally biased region" description="Basic and acidic residues" evidence="3">
    <location>
        <begin position="474"/>
        <end position="485"/>
    </location>
</feature>
<dbReference type="SUPFAM" id="SSF54928">
    <property type="entry name" value="RNA-binding domain, RBD"/>
    <property type="match status" value="1"/>
</dbReference>
<name>A0A1E4SFE3_9ASCO</name>
<feature type="domain" description="RRM" evidence="4">
    <location>
        <begin position="385"/>
        <end position="456"/>
    </location>
</feature>
<evidence type="ECO:0000256" key="3">
    <source>
        <dbReference type="SAM" id="MobiDB-lite"/>
    </source>
</evidence>
<accession>A0A1E4SFE3</accession>
<feature type="region of interest" description="Disordered" evidence="3">
    <location>
        <begin position="1"/>
        <end position="42"/>
    </location>
</feature>
<evidence type="ECO:0000313" key="6">
    <source>
        <dbReference type="Proteomes" id="UP000094285"/>
    </source>
</evidence>
<dbReference type="InterPro" id="IPR035979">
    <property type="entry name" value="RBD_domain_sf"/>
</dbReference>
<dbReference type="GO" id="GO:0003723">
    <property type="term" value="F:RNA binding"/>
    <property type="evidence" value="ECO:0007669"/>
    <property type="project" value="UniProtKB-UniRule"/>
</dbReference>
<dbReference type="PANTHER" id="PTHR13968">
    <property type="entry name" value="HETEROGENEOUS NUCLEAR RIBONUCLEOPROTEIN"/>
    <property type="match status" value="1"/>
</dbReference>
<feature type="compositionally biased region" description="Pro residues" evidence="3">
    <location>
        <begin position="668"/>
        <end position="679"/>
    </location>
</feature>
<feature type="region of interest" description="Disordered" evidence="3">
    <location>
        <begin position="61"/>
        <end position="233"/>
    </location>
</feature>
<organism evidence="5 6">
    <name type="scientific">Suhomyces tanzawaensis NRRL Y-17324</name>
    <dbReference type="NCBI Taxonomy" id="984487"/>
    <lineage>
        <taxon>Eukaryota</taxon>
        <taxon>Fungi</taxon>
        <taxon>Dikarya</taxon>
        <taxon>Ascomycota</taxon>
        <taxon>Saccharomycotina</taxon>
        <taxon>Pichiomycetes</taxon>
        <taxon>Debaryomycetaceae</taxon>
        <taxon>Suhomyces</taxon>
    </lineage>
</organism>
<feature type="compositionally biased region" description="Basic and acidic residues" evidence="3">
    <location>
        <begin position="88"/>
        <end position="98"/>
    </location>
</feature>
<feature type="compositionally biased region" description="Polar residues" evidence="3">
    <location>
        <begin position="597"/>
        <end position="610"/>
    </location>
</feature>
<protein>
    <recommendedName>
        <fullName evidence="4">RRM domain-containing protein</fullName>
    </recommendedName>
</protein>
<dbReference type="RefSeq" id="XP_020063244.1">
    <property type="nucleotide sequence ID" value="XM_020211835.1"/>
</dbReference>
<feature type="compositionally biased region" description="Polar residues" evidence="3">
    <location>
        <begin position="755"/>
        <end position="775"/>
    </location>
</feature>
<evidence type="ECO:0000259" key="4">
    <source>
        <dbReference type="PROSITE" id="PS50102"/>
    </source>
</evidence>
<dbReference type="PROSITE" id="PS50102">
    <property type="entry name" value="RRM"/>
    <property type="match status" value="1"/>
</dbReference>
<dbReference type="InterPro" id="IPR012677">
    <property type="entry name" value="Nucleotide-bd_a/b_plait_sf"/>
</dbReference>
<evidence type="ECO:0000256" key="2">
    <source>
        <dbReference type="PROSITE-ProRule" id="PRU00176"/>
    </source>
</evidence>
<sequence>MHQLPALSHLQDVIAPSTTTAIQRMEANPEPISTGHDAEAENLEVSEQPDSLTVLDLTLNEQIQPNESSVTSGTSKDDGPTESSTSSELHEASNDSKNTEIVPSGTPDVVKIDPSSIPEVSIEMKKDESLSDGDVPDTFSKASPSEDEEEYDPEVALQESVPHQPENPNPESPNDDNDVNSSALSDLENHEKPEEQNDEDDYDPEIGVQAKVTKPVTSIPPKPPASTLPAKPVGLPPKPPVNVNHTHVSSTNTLPISPPNPQNNLKEAYDAIMQSELVKDPNFINLSQQEQMTLIMEQLKKNNVHLSGTASAENSNANYDQVYSYNKPFKSLKSPIPLVPVNEFCRRPNITKPMSTKEQHDYDEFVKREAYYMGLQNWDEFPDKLRLFIGNLPANTISKQDLFRIFSQYGEVIQIAIKAGYGFAQFRTAESCLDCIRGETNVPLHNKIMRLDASRPQKSKRNPRSEPISITTSRGRERSPDEGPNKRRNIVPDCQIYTTGKSSIFFLRRVKKAFSNLRININTEDITHRELSDVISEAAYSGVLGVCIVKDMNVDVQTFESTPDGGVKFDEYADVEPEVAADIIYKSRVKKYGEETPVSQSFEEPEFSNNGGSRRGVRDRGERDRRGGRNHRHTQYPPSGWAAGNPGSNRPYEQVPYGNPIQSNYAKPPNPNFSTPQPPYSAYAQSNYQQPYQQPYQSYPPVLNNQSELIQAIQGLDPNSAQNVLHALQNQQNQQHQQHQLQHQPQNIAYGRAPQPSNYNNFGPGQQFNHQAPPNASSPNNQVNSLLSQLQSGSSSYPPQNQAEPGSTQALMETLARLSRK</sequence>
<feature type="compositionally biased region" description="Polar residues" evidence="3">
    <location>
        <begin position="61"/>
        <end position="74"/>
    </location>
</feature>
<dbReference type="OrthoDB" id="10044938at2759"/>